<name>W4MGY5_9BACT</name>
<organism evidence="2 3">
    <name type="scientific">Candidatus Entotheonella gemina</name>
    <dbReference type="NCBI Taxonomy" id="1429439"/>
    <lineage>
        <taxon>Bacteria</taxon>
        <taxon>Pseudomonadati</taxon>
        <taxon>Nitrospinota/Tectimicrobiota group</taxon>
        <taxon>Candidatus Tectimicrobiota</taxon>
        <taxon>Candidatus Entotheonellia</taxon>
        <taxon>Candidatus Entotheonellales</taxon>
        <taxon>Candidatus Entotheonellaceae</taxon>
        <taxon>Candidatus Entotheonella</taxon>
    </lineage>
</organism>
<dbReference type="PATRIC" id="fig|1429439.4.peg.393"/>
<dbReference type="Proteomes" id="UP000019140">
    <property type="component" value="Unassembled WGS sequence"/>
</dbReference>
<evidence type="ECO:0008006" key="4">
    <source>
        <dbReference type="Google" id="ProtNLM"/>
    </source>
</evidence>
<keyword evidence="3" id="KW-1185">Reference proteome</keyword>
<feature type="compositionally biased region" description="Basic and acidic residues" evidence="1">
    <location>
        <begin position="148"/>
        <end position="163"/>
    </location>
</feature>
<accession>W4MGY5</accession>
<evidence type="ECO:0000313" key="2">
    <source>
        <dbReference type="EMBL" id="ETX08962.1"/>
    </source>
</evidence>
<comment type="caution">
    <text evidence="2">The sequence shown here is derived from an EMBL/GenBank/DDBJ whole genome shotgun (WGS) entry which is preliminary data.</text>
</comment>
<protein>
    <recommendedName>
        <fullName evidence="4">Outer membrane protein beta-barrel domain-containing protein</fullName>
    </recommendedName>
</protein>
<feature type="region of interest" description="Disordered" evidence="1">
    <location>
        <begin position="130"/>
        <end position="164"/>
    </location>
</feature>
<reference evidence="2 3" key="1">
    <citation type="journal article" date="2014" name="Nature">
        <title>An environmental bacterial taxon with a large and distinct metabolic repertoire.</title>
        <authorList>
            <person name="Wilson M.C."/>
            <person name="Mori T."/>
            <person name="Ruckert C."/>
            <person name="Uria A.R."/>
            <person name="Helf M.J."/>
            <person name="Takada K."/>
            <person name="Gernert C."/>
            <person name="Steffens U.A."/>
            <person name="Heycke N."/>
            <person name="Schmitt S."/>
            <person name="Rinke C."/>
            <person name="Helfrich E.J."/>
            <person name="Brachmann A.O."/>
            <person name="Gurgui C."/>
            <person name="Wakimoto T."/>
            <person name="Kracht M."/>
            <person name="Crusemann M."/>
            <person name="Hentschel U."/>
            <person name="Abe I."/>
            <person name="Matsunaga S."/>
            <person name="Kalinowski J."/>
            <person name="Takeyama H."/>
            <person name="Piel J."/>
        </authorList>
    </citation>
    <scope>NUCLEOTIDE SEQUENCE [LARGE SCALE GENOMIC DNA]</scope>
    <source>
        <strain evidence="3">TSY2</strain>
    </source>
</reference>
<evidence type="ECO:0000256" key="1">
    <source>
        <dbReference type="SAM" id="MobiDB-lite"/>
    </source>
</evidence>
<dbReference type="EMBL" id="AZHX01000088">
    <property type="protein sequence ID" value="ETX08962.1"/>
    <property type="molecule type" value="Genomic_DNA"/>
</dbReference>
<evidence type="ECO:0000313" key="3">
    <source>
        <dbReference type="Proteomes" id="UP000019140"/>
    </source>
</evidence>
<dbReference type="HOGENOM" id="CLU_567051_0_0_7"/>
<sequence>MGTWGRRRISTLLLVSVLAPALAWGQVLTLTPSLTIGERYDDNIFQRSGEVNPNTGEVEREEDDFITTISPAVQLRYIPRAETILTFEYQPAFQIFADHSGQNHVSHRLDLDFESPLSRRFSLEVGEQLVITEEPGDRTQEVDDVGGSDDRRSGSDEDRERTIRNTANISLNAGLTPRLSLGLLFENLIEEVEDDDELDEFRYVIGTELGYLTNVARQNRAVFTYTATIFTFSNNCDAGDVGCRPQNDEGFTVHTITGGYEHNLSATLAARASIGYATTASDRDDLDGNDALVGSIGFIKTLRTGQFALSYERSFTSGGGTADEVVSNRFIGRLRFQPTPKVTTALSGSFAILNFEQENIDAQNDDDRTFFTIRPSIQYQVLRYLGFNAAYNLALSNFQQSERADRTDHRLRVGAVFTIRAGLFVDLAYQHRNRKFDSTATEIREDGEFTRNEVILSVTYRPTFRF</sequence>
<gene>
    <name evidence="2" type="ORF">ETSY2_02260</name>
</gene>
<dbReference type="AlphaFoldDB" id="W4MGY5"/>
<proteinExistence type="predicted"/>